<dbReference type="PROSITE" id="PS50983">
    <property type="entry name" value="FE_B12_PBP"/>
    <property type="match status" value="1"/>
</dbReference>
<dbReference type="OrthoDB" id="1846031at2"/>
<dbReference type="GO" id="GO:0030288">
    <property type="term" value="C:outer membrane-bounded periplasmic space"/>
    <property type="evidence" value="ECO:0007669"/>
    <property type="project" value="TreeGrafter"/>
</dbReference>
<comment type="similarity">
    <text evidence="2">Belongs to the bacterial solute-binding protein 8 family.</text>
</comment>
<dbReference type="PANTHER" id="PTHR30532:SF24">
    <property type="entry name" value="FERRIC ENTEROBACTIN-BINDING PERIPLASMIC PROTEIN FEPB"/>
    <property type="match status" value="1"/>
</dbReference>
<evidence type="ECO:0000313" key="6">
    <source>
        <dbReference type="EMBL" id="KAB1637301.1"/>
    </source>
</evidence>
<dbReference type="InterPro" id="IPR002491">
    <property type="entry name" value="ABC_transptr_periplasmic_BD"/>
</dbReference>
<dbReference type="AlphaFoldDB" id="A0A7J5B0K8"/>
<proteinExistence type="inferred from homology"/>
<dbReference type="Gene3D" id="3.40.50.1980">
    <property type="entry name" value="Nitrogenase molybdenum iron protein domain"/>
    <property type="match status" value="2"/>
</dbReference>
<dbReference type="Proteomes" id="UP000490386">
    <property type="component" value="Unassembled WGS sequence"/>
</dbReference>
<sequence>MAGMRCRVTAERYATSVGSVCSEVTLTSRVCTLSNGATLTSTVTRRSSAPPRPSTHRSARRRWTGALAAATVGVLALAGCASGDTATADGVMATPAEEGALPVTMTHAFGETTITEAPERVVTVGWATQDVVAAFGTVPVGIPETWGGDEEGYSPWFRAEVEELGGTMPEILNYSDAGDLDFEQVLALEPDVILAPHSGLTEVEYNRLTEIAPTVAYPEKAWASESWQSLVEIVGDSLGQPAKADEIIAETQGQLDAVKEENPQFADTTFAYGLTLSDGGTEAGIYIPTDLRVQFLTDLGLQNTPAMDTVLGTVEGDNWYGAVSLEELDTIPADLFVAWSNSPEELEYTLNHPTFKLWEPIATGHYLFLESEPLAMATNAPTPLSIPWALDEFVPMLNSAIDGNGVGGAE</sequence>
<comment type="subcellular location">
    <subcellularLocation>
        <location evidence="1">Cell envelope</location>
    </subcellularLocation>
</comment>
<evidence type="ECO:0000256" key="4">
    <source>
        <dbReference type="ARBA" id="ARBA00022729"/>
    </source>
</evidence>
<keyword evidence="7" id="KW-1185">Reference proteome</keyword>
<dbReference type="InterPro" id="IPR051313">
    <property type="entry name" value="Bact_iron-sidero_bind"/>
</dbReference>
<protein>
    <submittedName>
        <fullName evidence="6">ABC transporter substrate-binding protein</fullName>
    </submittedName>
</protein>
<evidence type="ECO:0000256" key="3">
    <source>
        <dbReference type="ARBA" id="ARBA00022448"/>
    </source>
</evidence>
<dbReference type="Pfam" id="PF01497">
    <property type="entry name" value="Peripla_BP_2"/>
    <property type="match status" value="1"/>
</dbReference>
<dbReference type="PANTHER" id="PTHR30532">
    <property type="entry name" value="IRON III DICITRATE-BINDING PERIPLASMIC PROTEIN"/>
    <property type="match status" value="1"/>
</dbReference>
<gene>
    <name evidence="6" type="ORF">F8O03_13595</name>
</gene>
<reference evidence="6 7" key="1">
    <citation type="submission" date="2019-09" db="EMBL/GenBank/DDBJ databases">
        <title>Phylogeny of genus Pseudoclavibacter and closely related genus.</title>
        <authorList>
            <person name="Li Y."/>
        </authorList>
    </citation>
    <scope>NUCLEOTIDE SEQUENCE [LARGE SCALE GENOMIC DNA]</scope>
    <source>
        <strain evidence="6 7">THG-MD12</strain>
    </source>
</reference>
<evidence type="ECO:0000256" key="1">
    <source>
        <dbReference type="ARBA" id="ARBA00004196"/>
    </source>
</evidence>
<keyword evidence="4" id="KW-0732">Signal</keyword>
<name>A0A7J5B0K8_9MICO</name>
<organism evidence="6 7">
    <name type="scientific">Pseudoclavibacter terrae</name>
    <dbReference type="NCBI Taxonomy" id="1530195"/>
    <lineage>
        <taxon>Bacteria</taxon>
        <taxon>Bacillati</taxon>
        <taxon>Actinomycetota</taxon>
        <taxon>Actinomycetes</taxon>
        <taxon>Micrococcales</taxon>
        <taxon>Microbacteriaceae</taxon>
        <taxon>Pseudoclavibacter</taxon>
    </lineage>
</organism>
<evidence type="ECO:0000313" key="7">
    <source>
        <dbReference type="Proteomes" id="UP000490386"/>
    </source>
</evidence>
<dbReference type="GO" id="GO:1901678">
    <property type="term" value="P:iron coordination entity transport"/>
    <property type="evidence" value="ECO:0007669"/>
    <property type="project" value="UniProtKB-ARBA"/>
</dbReference>
<evidence type="ECO:0000256" key="2">
    <source>
        <dbReference type="ARBA" id="ARBA00008814"/>
    </source>
</evidence>
<comment type="caution">
    <text evidence="6">The sequence shown here is derived from an EMBL/GenBank/DDBJ whole genome shotgun (WGS) entry which is preliminary data.</text>
</comment>
<accession>A0A7J5B0K8</accession>
<dbReference type="SUPFAM" id="SSF53807">
    <property type="entry name" value="Helical backbone' metal receptor"/>
    <property type="match status" value="1"/>
</dbReference>
<keyword evidence="3" id="KW-0813">Transport</keyword>
<evidence type="ECO:0000259" key="5">
    <source>
        <dbReference type="PROSITE" id="PS50983"/>
    </source>
</evidence>
<feature type="domain" description="Fe/B12 periplasmic-binding" evidence="5">
    <location>
        <begin position="120"/>
        <end position="401"/>
    </location>
</feature>
<dbReference type="EMBL" id="WBJX01000004">
    <property type="protein sequence ID" value="KAB1637301.1"/>
    <property type="molecule type" value="Genomic_DNA"/>
</dbReference>